<organism evidence="2 3">
    <name type="scientific">Gimesia chilikensis</name>
    <dbReference type="NCBI Taxonomy" id="2605989"/>
    <lineage>
        <taxon>Bacteria</taxon>
        <taxon>Pseudomonadati</taxon>
        <taxon>Planctomycetota</taxon>
        <taxon>Planctomycetia</taxon>
        <taxon>Planctomycetales</taxon>
        <taxon>Planctomycetaceae</taxon>
        <taxon>Gimesia</taxon>
    </lineage>
</organism>
<keyword evidence="3" id="KW-1185">Reference proteome</keyword>
<feature type="chain" id="PRO_5022013842" description="Organic solvent tolerance-like N-terminal domain-containing protein" evidence="1">
    <location>
        <begin position="22"/>
        <end position="237"/>
    </location>
</feature>
<evidence type="ECO:0000313" key="2">
    <source>
        <dbReference type="EMBL" id="QDT19055.1"/>
    </source>
</evidence>
<protein>
    <recommendedName>
        <fullName evidence="4">Organic solvent tolerance-like N-terminal domain-containing protein</fullName>
    </recommendedName>
</protein>
<keyword evidence="1" id="KW-0732">Signal</keyword>
<dbReference type="AlphaFoldDB" id="A0A517PI62"/>
<name>A0A517PI62_9PLAN</name>
<gene>
    <name evidence="2" type="ORF">HG66A1_08190</name>
</gene>
<evidence type="ECO:0008006" key="4">
    <source>
        <dbReference type="Google" id="ProtNLM"/>
    </source>
</evidence>
<dbReference type="RefSeq" id="WP_232106749.1">
    <property type="nucleotide sequence ID" value="NZ_CP036266.1"/>
</dbReference>
<proteinExistence type="predicted"/>
<feature type="signal peptide" evidence="1">
    <location>
        <begin position="1"/>
        <end position="21"/>
    </location>
</feature>
<accession>A0A517PI62</accession>
<sequence precursor="true">MLMRILTLLMCLNFAQMLSLADEATLLGLHGNEKSPMAGEKTLVVGCFRMKAEDLDFHVTPEGHYHIKLKGKTQLVCGQTRLSADQMNATFKYRDRGEIELAGNVEIENIHDQLRMFAREARIFWSKQRRTLILNNRDHELVRLIRMSDKKTTLVEASKIHIGYLKPHQLRILAVENSKIEERPCRSTDKVKFEATERSGFDFFDKISITEFSAHHGKKTSRGSQKISKTEFLQLLK</sequence>
<evidence type="ECO:0000313" key="3">
    <source>
        <dbReference type="Proteomes" id="UP000320421"/>
    </source>
</evidence>
<reference evidence="2 3" key="1">
    <citation type="submission" date="2019-02" db="EMBL/GenBank/DDBJ databases">
        <title>Deep-cultivation of Planctomycetes and their phenomic and genomic characterization uncovers novel biology.</title>
        <authorList>
            <person name="Wiegand S."/>
            <person name="Jogler M."/>
            <person name="Boedeker C."/>
            <person name="Pinto D."/>
            <person name="Vollmers J."/>
            <person name="Rivas-Marin E."/>
            <person name="Kohn T."/>
            <person name="Peeters S.H."/>
            <person name="Heuer A."/>
            <person name="Rast P."/>
            <person name="Oberbeckmann S."/>
            <person name="Bunk B."/>
            <person name="Jeske O."/>
            <person name="Meyerdierks A."/>
            <person name="Storesund J.E."/>
            <person name="Kallscheuer N."/>
            <person name="Luecker S."/>
            <person name="Lage O.M."/>
            <person name="Pohl T."/>
            <person name="Merkel B.J."/>
            <person name="Hornburger P."/>
            <person name="Mueller R.-W."/>
            <person name="Bruemmer F."/>
            <person name="Labrenz M."/>
            <person name="Spormann A.M."/>
            <person name="Op den Camp H."/>
            <person name="Overmann J."/>
            <person name="Amann R."/>
            <person name="Jetten M.S.M."/>
            <person name="Mascher T."/>
            <person name="Medema M.H."/>
            <person name="Devos D.P."/>
            <person name="Kaster A.-K."/>
            <person name="Ovreas L."/>
            <person name="Rohde M."/>
            <person name="Galperin M.Y."/>
            <person name="Jogler C."/>
        </authorList>
    </citation>
    <scope>NUCLEOTIDE SEQUENCE [LARGE SCALE GENOMIC DNA]</scope>
    <source>
        <strain evidence="2 3">HG66A1</strain>
    </source>
</reference>
<dbReference type="EMBL" id="CP036266">
    <property type="protein sequence ID" value="QDT19055.1"/>
    <property type="molecule type" value="Genomic_DNA"/>
</dbReference>
<evidence type="ECO:0000256" key="1">
    <source>
        <dbReference type="SAM" id="SignalP"/>
    </source>
</evidence>
<dbReference type="Proteomes" id="UP000320421">
    <property type="component" value="Chromosome"/>
</dbReference>